<gene>
    <name evidence="2" type="ORF">B0T17DRAFT_656416</name>
</gene>
<evidence type="ECO:0000313" key="2">
    <source>
        <dbReference type="EMBL" id="KAK0618286.1"/>
    </source>
</evidence>
<name>A0AA39WMV8_9PEZI</name>
<dbReference type="EMBL" id="JAULSR010000005">
    <property type="protein sequence ID" value="KAK0618286.1"/>
    <property type="molecule type" value="Genomic_DNA"/>
</dbReference>
<feature type="region of interest" description="Disordered" evidence="1">
    <location>
        <begin position="1"/>
        <end position="102"/>
    </location>
</feature>
<evidence type="ECO:0000256" key="1">
    <source>
        <dbReference type="SAM" id="MobiDB-lite"/>
    </source>
</evidence>
<accession>A0AA39WMV8</accession>
<dbReference type="AlphaFoldDB" id="A0AA39WMV8"/>
<dbReference type="Proteomes" id="UP001174934">
    <property type="component" value="Unassembled WGS sequence"/>
</dbReference>
<comment type="caution">
    <text evidence="2">The sequence shown here is derived from an EMBL/GenBank/DDBJ whole genome shotgun (WGS) entry which is preliminary data.</text>
</comment>
<proteinExistence type="predicted"/>
<sequence length="168" mass="18207">MKNAKTFKELAPPLAPSSQASGSSFDGTDERLGDDDTPKPGSTPKSSSPVPSLGRGHVIDNPVNNPREDEVRARTNRTPSPPQTNTPADTTDREDGPSRTVRGVRYSQIVTIIPSARDLEDLEEDRNLRDGPRGWGMLGLVELVQADHMEHEPSMLEGTFIAVTAHGE</sequence>
<protein>
    <submittedName>
        <fullName evidence="2">Uncharacterized protein</fullName>
    </submittedName>
</protein>
<evidence type="ECO:0000313" key="3">
    <source>
        <dbReference type="Proteomes" id="UP001174934"/>
    </source>
</evidence>
<feature type="compositionally biased region" description="Low complexity" evidence="1">
    <location>
        <begin position="39"/>
        <end position="52"/>
    </location>
</feature>
<feature type="compositionally biased region" description="Basic and acidic residues" evidence="1">
    <location>
        <begin position="28"/>
        <end position="38"/>
    </location>
</feature>
<reference evidence="2" key="1">
    <citation type="submission" date="2023-06" db="EMBL/GenBank/DDBJ databases">
        <title>Genome-scale phylogeny and comparative genomics of the fungal order Sordariales.</title>
        <authorList>
            <consortium name="Lawrence Berkeley National Laboratory"/>
            <person name="Hensen N."/>
            <person name="Bonometti L."/>
            <person name="Westerberg I."/>
            <person name="Brannstrom I.O."/>
            <person name="Guillou S."/>
            <person name="Cros-Aarteil S."/>
            <person name="Calhoun S."/>
            <person name="Haridas S."/>
            <person name="Kuo A."/>
            <person name="Mondo S."/>
            <person name="Pangilinan J."/>
            <person name="Riley R."/>
            <person name="LaButti K."/>
            <person name="Andreopoulos B."/>
            <person name="Lipzen A."/>
            <person name="Chen C."/>
            <person name="Yanf M."/>
            <person name="Daum C."/>
            <person name="Ng V."/>
            <person name="Clum A."/>
            <person name="Steindorff A."/>
            <person name="Ohm R."/>
            <person name="Martin F."/>
            <person name="Silar P."/>
            <person name="Natvig D."/>
            <person name="Lalanne C."/>
            <person name="Gautier V."/>
            <person name="Ament-velasquez S.L."/>
            <person name="Kruys A."/>
            <person name="Hutchinson M.I."/>
            <person name="Powell A.J."/>
            <person name="Barry K."/>
            <person name="Miller A.N."/>
            <person name="Grigoriev I.V."/>
            <person name="Debuchy R."/>
            <person name="Gladieux P."/>
            <person name="Thoren M.H."/>
            <person name="Johannesson H."/>
        </authorList>
    </citation>
    <scope>NUCLEOTIDE SEQUENCE</scope>
    <source>
        <strain evidence="2">SMH3391-2</strain>
    </source>
</reference>
<keyword evidence="3" id="KW-1185">Reference proteome</keyword>
<organism evidence="2 3">
    <name type="scientific">Bombardia bombarda</name>
    <dbReference type="NCBI Taxonomy" id="252184"/>
    <lineage>
        <taxon>Eukaryota</taxon>
        <taxon>Fungi</taxon>
        <taxon>Dikarya</taxon>
        <taxon>Ascomycota</taxon>
        <taxon>Pezizomycotina</taxon>
        <taxon>Sordariomycetes</taxon>
        <taxon>Sordariomycetidae</taxon>
        <taxon>Sordariales</taxon>
        <taxon>Lasiosphaeriaceae</taxon>
        <taxon>Bombardia</taxon>
    </lineage>
</organism>
<feature type="compositionally biased region" description="Polar residues" evidence="1">
    <location>
        <begin position="16"/>
        <end position="26"/>
    </location>
</feature>